<keyword evidence="2" id="KW-1185">Reference proteome</keyword>
<reference evidence="1" key="2">
    <citation type="submission" date="2017-10" db="EMBL/GenBank/DDBJ databases">
        <title>Ladona fulva Genome sequencing and assembly.</title>
        <authorList>
            <person name="Murali S."/>
            <person name="Richards S."/>
            <person name="Bandaranaike D."/>
            <person name="Bellair M."/>
            <person name="Blankenburg K."/>
            <person name="Chao H."/>
            <person name="Dinh H."/>
            <person name="Doddapaneni H."/>
            <person name="Dugan-Rocha S."/>
            <person name="Elkadiri S."/>
            <person name="Gnanaolivu R."/>
            <person name="Hernandez B."/>
            <person name="Skinner E."/>
            <person name="Javaid M."/>
            <person name="Lee S."/>
            <person name="Li M."/>
            <person name="Ming W."/>
            <person name="Munidasa M."/>
            <person name="Muniz J."/>
            <person name="Nguyen L."/>
            <person name="Hughes D."/>
            <person name="Osuji N."/>
            <person name="Pu L.-L."/>
            <person name="Puazo M."/>
            <person name="Qu C."/>
            <person name="Quiroz J."/>
            <person name="Raj R."/>
            <person name="Weissenberger G."/>
            <person name="Xin Y."/>
            <person name="Zou X."/>
            <person name="Han Y."/>
            <person name="Worley K."/>
            <person name="Muzny D."/>
            <person name="Gibbs R."/>
        </authorList>
    </citation>
    <scope>NUCLEOTIDE SEQUENCE</scope>
    <source>
        <strain evidence="1">Sampled in the wild</strain>
    </source>
</reference>
<dbReference type="Proteomes" id="UP000792457">
    <property type="component" value="Unassembled WGS sequence"/>
</dbReference>
<comment type="caution">
    <text evidence="1">The sequence shown here is derived from an EMBL/GenBank/DDBJ whole genome shotgun (WGS) entry which is preliminary data.</text>
</comment>
<dbReference type="AlphaFoldDB" id="A0A8K0K159"/>
<name>A0A8K0K159_LADFU</name>
<proteinExistence type="predicted"/>
<protein>
    <submittedName>
        <fullName evidence="1">Uncharacterized protein</fullName>
    </submittedName>
</protein>
<reference evidence="1" key="1">
    <citation type="submission" date="2013-04" db="EMBL/GenBank/DDBJ databases">
        <authorList>
            <person name="Qu J."/>
            <person name="Murali S.C."/>
            <person name="Bandaranaike D."/>
            <person name="Bellair M."/>
            <person name="Blankenburg K."/>
            <person name="Chao H."/>
            <person name="Dinh H."/>
            <person name="Doddapaneni H."/>
            <person name="Downs B."/>
            <person name="Dugan-Rocha S."/>
            <person name="Elkadiri S."/>
            <person name="Gnanaolivu R.D."/>
            <person name="Hernandez B."/>
            <person name="Javaid M."/>
            <person name="Jayaseelan J.C."/>
            <person name="Lee S."/>
            <person name="Li M."/>
            <person name="Ming W."/>
            <person name="Munidasa M."/>
            <person name="Muniz J."/>
            <person name="Nguyen L."/>
            <person name="Ongeri F."/>
            <person name="Osuji N."/>
            <person name="Pu L.-L."/>
            <person name="Puazo M."/>
            <person name="Qu C."/>
            <person name="Quiroz J."/>
            <person name="Raj R."/>
            <person name="Weissenberger G."/>
            <person name="Xin Y."/>
            <person name="Zou X."/>
            <person name="Han Y."/>
            <person name="Richards S."/>
            <person name="Worley K."/>
            <person name="Muzny D."/>
            <person name="Gibbs R."/>
        </authorList>
    </citation>
    <scope>NUCLEOTIDE SEQUENCE</scope>
    <source>
        <strain evidence="1">Sampled in the wild</strain>
    </source>
</reference>
<evidence type="ECO:0000313" key="2">
    <source>
        <dbReference type="Proteomes" id="UP000792457"/>
    </source>
</evidence>
<dbReference type="OrthoDB" id="5871067at2759"/>
<dbReference type="EMBL" id="KZ308249">
    <property type="protein sequence ID" value="KAG8225717.1"/>
    <property type="molecule type" value="Genomic_DNA"/>
</dbReference>
<accession>A0A8K0K159</accession>
<organism evidence="1 2">
    <name type="scientific">Ladona fulva</name>
    <name type="common">Scarce chaser dragonfly</name>
    <name type="synonym">Libellula fulva</name>
    <dbReference type="NCBI Taxonomy" id="123851"/>
    <lineage>
        <taxon>Eukaryota</taxon>
        <taxon>Metazoa</taxon>
        <taxon>Ecdysozoa</taxon>
        <taxon>Arthropoda</taxon>
        <taxon>Hexapoda</taxon>
        <taxon>Insecta</taxon>
        <taxon>Pterygota</taxon>
        <taxon>Palaeoptera</taxon>
        <taxon>Odonata</taxon>
        <taxon>Epiprocta</taxon>
        <taxon>Anisoptera</taxon>
        <taxon>Libelluloidea</taxon>
        <taxon>Libellulidae</taxon>
        <taxon>Ladona</taxon>
    </lineage>
</organism>
<sequence>MRRIREHLCGEFYCTICRRIVTEGHICYMPPVNEKTEKKLAYIFYDNECRQDEQVSGNTFLHVPNLLVTLIVSDDCIDSSPLSSPRECVLFGGPCERIPMDYVVRTGFKMITCIAHNAKGYESNFILKMALEKTNWKPDVIMSGSKILTITFSRGNLRFTH</sequence>
<evidence type="ECO:0000313" key="1">
    <source>
        <dbReference type="EMBL" id="KAG8225717.1"/>
    </source>
</evidence>
<gene>
    <name evidence="1" type="ORF">J437_LFUL008102</name>
</gene>